<evidence type="ECO:0000313" key="1">
    <source>
        <dbReference type="EMBL" id="KAJ6978386.1"/>
    </source>
</evidence>
<name>A0AAD6M3N7_9ROSI</name>
<proteinExistence type="predicted"/>
<protein>
    <submittedName>
        <fullName evidence="1">Uncharacterized protein</fullName>
    </submittedName>
</protein>
<organism evidence="1 2">
    <name type="scientific">Populus alba x Populus x berolinensis</name>
    <dbReference type="NCBI Taxonomy" id="444605"/>
    <lineage>
        <taxon>Eukaryota</taxon>
        <taxon>Viridiplantae</taxon>
        <taxon>Streptophyta</taxon>
        <taxon>Embryophyta</taxon>
        <taxon>Tracheophyta</taxon>
        <taxon>Spermatophyta</taxon>
        <taxon>Magnoliopsida</taxon>
        <taxon>eudicotyledons</taxon>
        <taxon>Gunneridae</taxon>
        <taxon>Pentapetalae</taxon>
        <taxon>rosids</taxon>
        <taxon>fabids</taxon>
        <taxon>Malpighiales</taxon>
        <taxon>Salicaceae</taxon>
        <taxon>Saliceae</taxon>
        <taxon>Populus</taxon>
    </lineage>
</organism>
<dbReference type="Proteomes" id="UP001164929">
    <property type="component" value="Chromosome 11"/>
</dbReference>
<gene>
    <name evidence="1" type="ORF">NC653_026701</name>
</gene>
<accession>A0AAD6M3N7</accession>
<evidence type="ECO:0000313" key="2">
    <source>
        <dbReference type="Proteomes" id="UP001164929"/>
    </source>
</evidence>
<dbReference type="EMBL" id="JAQIZT010000011">
    <property type="protein sequence ID" value="KAJ6978386.1"/>
    <property type="molecule type" value="Genomic_DNA"/>
</dbReference>
<dbReference type="AlphaFoldDB" id="A0AAD6M3N7"/>
<comment type="caution">
    <text evidence="1">The sequence shown here is derived from an EMBL/GenBank/DDBJ whole genome shotgun (WGS) entry which is preliminary data.</text>
</comment>
<reference evidence="1" key="1">
    <citation type="journal article" date="2023" name="Mol. Ecol. Resour.">
        <title>Chromosome-level genome assembly of a triploid poplar Populus alba 'Berolinensis'.</title>
        <authorList>
            <person name="Chen S."/>
            <person name="Yu Y."/>
            <person name="Wang X."/>
            <person name="Wang S."/>
            <person name="Zhang T."/>
            <person name="Zhou Y."/>
            <person name="He R."/>
            <person name="Meng N."/>
            <person name="Wang Y."/>
            <person name="Liu W."/>
            <person name="Liu Z."/>
            <person name="Liu J."/>
            <person name="Guo Q."/>
            <person name="Huang H."/>
            <person name="Sederoff R.R."/>
            <person name="Wang G."/>
            <person name="Qu G."/>
            <person name="Chen S."/>
        </authorList>
    </citation>
    <scope>NUCLEOTIDE SEQUENCE</scope>
    <source>
        <strain evidence="1">SC-2020</strain>
    </source>
</reference>
<keyword evidence="2" id="KW-1185">Reference proteome</keyword>
<sequence length="65" mass="7575">MEHQFRPREEIQGRNSGKQILILCECCLQAREITLLYEYAHPVNMTKERKDTVFVIPVRSSVLGV</sequence>